<dbReference type="Pfam" id="PF01301">
    <property type="entry name" value="Glyco_hydro_35"/>
    <property type="match status" value="1"/>
</dbReference>
<dbReference type="InterPro" id="IPR037110">
    <property type="entry name" value="Betagal_dom2_sf"/>
</dbReference>
<accession>W9CD32</accession>
<dbReference type="FunFam" id="2.60.120.260:FF:000065">
    <property type="entry name" value="Beta-galactosidase A"/>
    <property type="match status" value="1"/>
</dbReference>
<dbReference type="Proteomes" id="UP000019487">
    <property type="component" value="Unassembled WGS sequence"/>
</dbReference>
<keyword evidence="6 15" id="KW-0732">Signal</keyword>
<reference evidence="17 18" key="1">
    <citation type="journal article" date="2014" name="Genome Announc.">
        <title>Draft genome sequence of Sclerotinia borealis, a psychrophilic plant pathogenic fungus.</title>
        <authorList>
            <person name="Mardanov A.V."/>
            <person name="Beletsky A.V."/>
            <person name="Kadnikov V.V."/>
            <person name="Ignatov A.N."/>
            <person name="Ravin N.V."/>
        </authorList>
    </citation>
    <scope>NUCLEOTIDE SEQUENCE [LARGE SCALE GENOMIC DNA]</scope>
    <source>
        <strain evidence="18">F-4157</strain>
    </source>
</reference>
<comment type="caution">
    <text evidence="17">The sequence shown here is derived from an EMBL/GenBank/DDBJ whole genome shotgun (WGS) entry which is preliminary data.</text>
</comment>
<dbReference type="Pfam" id="PF13364">
    <property type="entry name" value="BetaGal_ABD2"/>
    <property type="match status" value="2"/>
</dbReference>
<evidence type="ECO:0000256" key="7">
    <source>
        <dbReference type="ARBA" id="ARBA00022801"/>
    </source>
</evidence>
<sequence length="1019" mass="110783">MRFLRAFTAIACAAQAVALSINIGGEQMVVERDDGLQNVVTYDEHSLKVYGERIFVFAGEFHPYRLPVPDLWVDIFQKVKSLGFNTISFYVHWALLEGNPGHYTADGVFAFEPFFEAAKEAGIYLIARPGPYINAESSGGGFPGWLQRIKGVLRSRAPDYLAATDNYIANIATLIAKYEITKGGPIILYQPENEYSGFLGYVPGGWPDPEYFAYVKKQARDAGVTVPFISNDAFAGGLFAPGEVVNGTTIGDVDIYGHDSYPLGFDCAHPTTWPSGNLPTSFAATHEVQSPSTFYSINEFQGGAFDPWGGLGFQACAQLLNEQFERVFFKNDFASGVGLLSIYMIYGGTNWGNLGHAGGYTSYDYGAAISENREVDREKYSELKIEANFLKVSPAYLTTTVGAAVTSTYTSSNTIVTTPLFGNGTVTNFYVVRHSDYQTLAAATYKLTVATSQGALTIPQLNGSLTLSGRDSKWHVTDYDLGGTTLLYSTAEIFTWKKFDSKTVLVVYGGPGELHELAIVTKSSATIVEGKGVTTKSTNGTTILNWQTSSTRRVVKVGSVFVYILDRNSAYNYWVADFVRNDKWGAFSTSIDKTSSVIVEAGYLVRTVSTQGSDLHITGDLNATVPFKVIGAPKGTKNLYFNSQKISYKTDSTTGELSSTLTYTAPKISLPDLSTLNWKYLDNLPEIKSTYDDSAWTLANKTSTNNPFLNPLLTPTVLNGPDYGYSTGVLIFRGHFISTGNESSLSLTTQGGSAFGSSVWLNSTYIGSWTGADYAESKTTTHILPNLTAGSKYTFTILIDNNGLDENWTVGVEEMKSPRGILKYSLVGRPQNAITWKLTGNLGGEQYIDQVRGPLNEGGLYAERQGLTQPDPPINDKSYAWSEKSPIEGIKSAGVGFYTSTFVLDLPKGYDVPLSFNFGNSTGGNGTTETSAYRVQLWVNGWQFGKYVNNVGPQRSFPVPQGILNYNGQNTLAIELWAQQASGAALTNFTLTAGIPVLTSLKAPALVVSPGWKVRVGGY</sequence>
<keyword evidence="7 13" id="KW-0378">Hydrolase</keyword>
<dbReference type="HOGENOM" id="CLU_005732_2_0_1"/>
<evidence type="ECO:0000259" key="16">
    <source>
        <dbReference type="SMART" id="SM01029"/>
    </source>
</evidence>
<keyword evidence="11 13" id="KW-0326">Glycosidase</keyword>
<evidence type="ECO:0000256" key="8">
    <source>
        <dbReference type="ARBA" id="ARBA00023157"/>
    </source>
</evidence>
<evidence type="ECO:0000256" key="1">
    <source>
        <dbReference type="ARBA" id="ARBA00001412"/>
    </source>
</evidence>
<dbReference type="PANTHER" id="PTHR23421">
    <property type="entry name" value="BETA-GALACTOSIDASE RELATED"/>
    <property type="match status" value="1"/>
</dbReference>
<dbReference type="InterPro" id="IPR025972">
    <property type="entry name" value="BetaGal_dom3"/>
</dbReference>
<dbReference type="SMART" id="SM01029">
    <property type="entry name" value="BetaGal_dom2"/>
    <property type="match status" value="1"/>
</dbReference>
<dbReference type="PROSITE" id="PS01182">
    <property type="entry name" value="GLYCOSYL_HYDROL_F35"/>
    <property type="match status" value="1"/>
</dbReference>
<organism evidence="17 18">
    <name type="scientific">Sclerotinia borealis (strain F-4128)</name>
    <dbReference type="NCBI Taxonomy" id="1432307"/>
    <lineage>
        <taxon>Eukaryota</taxon>
        <taxon>Fungi</taxon>
        <taxon>Dikarya</taxon>
        <taxon>Ascomycota</taxon>
        <taxon>Pezizomycotina</taxon>
        <taxon>Leotiomycetes</taxon>
        <taxon>Helotiales</taxon>
        <taxon>Sclerotiniaceae</taxon>
        <taxon>Sclerotinia</taxon>
    </lineage>
</organism>
<dbReference type="Gene3D" id="2.60.120.260">
    <property type="entry name" value="Galactose-binding domain-like"/>
    <property type="match status" value="2"/>
</dbReference>
<evidence type="ECO:0000256" key="15">
    <source>
        <dbReference type="SAM" id="SignalP"/>
    </source>
</evidence>
<dbReference type="Pfam" id="PF10435">
    <property type="entry name" value="BetaGal_dom2"/>
    <property type="match status" value="1"/>
</dbReference>
<keyword evidence="5" id="KW-0964">Secreted</keyword>
<evidence type="ECO:0000256" key="4">
    <source>
        <dbReference type="ARBA" id="ARBA00012756"/>
    </source>
</evidence>
<dbReference type="FunFam" id="2.60.120.260:FF:000088">
    <property type="entry name" value="Beta-galactosidase A"/>
    <property type="match status" value="1"/>
</dbReference>
<dbReference type="InterPro" id="IPR018954">
    <property type="entry name" value="Betagal_dom2"/>
</dbReference>
<dbReference type="Pfam" id="PF13363">
    <property type="entry name" value="BetaGal_dom3"/>
    <property type="match status" value="1"/>
</dbReference>
<dbReference type="OrthoDB" id="1657402at2759"/>
<proteinExistence type="inferred from homology"/>
<dbReference type="InterPro" id="IPR008979">
    <property type="entry name" value="Galactose-bd-like_sf"/>
</dbReference>
<dbReference type="GO" id="GO:0005576">
    <property type="term" value="C:extracellular region"/>
    <property type="evidence" value="ECO:0007669"/>
    <property type="project" value="UniProtKB-SubCell"/>
</dbReference>
<evidence type="ECO:0000256" key="13">
    <source>
        <dbReference type="RuleBase" id="RU000675"/>
    </source>
</evidence>
<evidence type="ECO:0000256" key="2">
    <source>
        <dbReference type="ARBA" id="ARBA00004613"/>
    </source>
</evidence>
<dbReference type="InterPro" id="IPR017853">
    <property type="entry name" value="GH"/>
</dbReference>
<comment type="subcellular location">
    <subcellularLocation>
        <location evidence="2">Secreted</location>
    </subcellularLocation>
</comment>
<dbReference type="InterPro" id="IPR019801">
    <property type="entry name" value="Glyco_hydro_35_CS"/>
</dbReference>
<dbReference type="SUPFAM" id="SSF117100">
    <property type="entry name" value="Beta-galactosidase LacA, domain 3"/>
    <property type="match status" value="1"/>
</dbReference>
<gene>
    <name evidence="17" type="ORF">SBOR_6894</name>
</gene>
<dbReference type="Gene3D" id="2.60.390.10">
    <property type="entry name" value="Beta-galactosidase, domain 3"/>
    <property type="match status" value="1"/>
</dbReference>
<feature type="domain" description="Beta-galactosidase" evidence="16">
    <location>
        <begin position="396"/>
        <end position="573"/>
    </location>
</feature>
<keyword evidence="18" id="KW-1185">Reference proteome</keyword>
<dbReference type="InterPro" id="IPR036833">
    <property type="entry name" value="BetaGal_dom3_sf"/>
</dbReference>
<feature type="signal peptide" evidence="15">
    <location>
        <begin position="1"/>
        <end position="18"/>
    </location>
</feature>
<dbReference type="InterPro" id="IPR031330">
    <property type="entry name" value="Gly_Hdrlase_35_cat"/>
</dbReference>
<dbReference type="GO" id="GO:0000272">
    <property type="term" value="P:polysaccharide catabolic process"/>
    <property type="evidence" value="ECO:0007669"/>
    <property type="project" value="UniProtKB-KW"/>
</dbReference>
<evidence type="ECO:0000256" key="12">
    <source>
        <dbReference type="ARBA" id="ARBA00023326"/>
    </source>
</evidence>
<comment type="catalytic activity">
    <reaction evidence="1 13">
        <text>Hydrolysis of terminal non-reducing beta-D-galactose residues in beta-D-galactosides.</text>
        <dbReference type="EC" id="3.2.1.23"/>
    </reaction>
</comment>
<dbReference type="EC" id="3.2.1.23" evidence="4 13"/>
<keyword evidence="10" id="KW-0119">Carbohydrate metabolism</keyword>
<dbReference type="Gene3D" id="3.20.20.80">
    <property type="entry name" value="Glycosidases"/>
    <property type="match status" value="1"/>
</dbReference>
<evidence type="ECO:0000256" key="5">
    <source>
        <dbReference type="ARBA" id="ARBA00022525"/>
    </source>
</evidence>
<dbReference type="FunFam" id="2.102.20.10:FF:000001">
    <property type="entry name" value="Beta-galactosidase A"/>
    <property type="match status" value="1"/>
</dbReference>
<keyword evidence="9" id="KW-0325">Glycoprotein</keyword>
<dbReference type="InterPro" id="IPR025300">
    <property type="entry name" value="BetaGal_jelly_roll_dom"/>
</dbReference>
<evidence type="ECO:0000256" key="11">
    <source>
        <dbReference type="ARBA" id="ARBA00023295"/>
    </source>
</evidence>
<evidence type="ECO:0000256" key="3">
    <source>
        <dbReference type="ARBA" id="ARBA00009809"/>
    </source>
</evidence>
<dbReference type="GO" id="GO:0004565">
    <property type="term" value="F:beta-galactosidase activity"/>
    <property type="evidence" value="ECO:0007669"/>
    <property type="project" value="UniProtKB-EC"/>
</dbReference>
<feature type="chain" id="PRO_5004920339" description="Beta-galactosidase" evidence="15">
    <location>
        <begin position="19"/>
        <end position="1019"/>
    </location>
</feature>
<comment type="similarity">
    <text evidence="3 14">Belongs to the glycosyl hydrolase 35 family.</text>
</comment>
<evidence type="ECO:0000256" key="14">
    <source>
        <dbReference type="RuleBase" id="RU003679"/>
    </source>
</evidence>
<dbReference type="PRINTS" id="PR00742">
    <property type="entry name" value="GLHYDRLASE35"/>
</dbReference>
<evidence type="ECO:0000313" key="18">
    <source>
        <dbReference type="Proteomes" id="UP000019487"/>
    </source>
</evidence>
<evidence type="ECO:0000256" key="6">
    <source>
        <dbReference type="ARBA" id="ARBA00022729"/>
    </source>
</evidence>
<dbReference type="Gene3D" id="2.102.20.10">
    <property type="entry name" value="Beta-galactosidase, domain 2"/>
    <property type="match status" value="1"/>
</dbReference>
<dbReference type="STRING" id="1432307.W9CD32"/>
<evidence type="ECO:0000256" key="10">
    <source>
        <dbReference type="ARBA" id="ARBA00023277"/>
    </source>
</evidence>
<dbReference type="SUPFAM" id="SSF51445">
    <property type="entry name" value="(Trans)glycosidases"/>
    <property type="match status" value="1"/>
</dbReference>
<dbReference type="EMBL" id="AYSA01000365">
    <property type="protein sequence ID" value="ESZ92729.1"/>
    <property type="molecule type" value="Genomic_DNA"/>
</dbReference>
<protein>
    <recommendedName>
        <fullName evidence="4 13">Beta-galactosidase</fullName>
        <ecNumber evidence="4 13">3.2.1.23</ecNumber>
    </recommendedName>
</protein>
<dbReference type="FunFam" id="3.20.20.80:FF:000040">
    <property type="entry name" value="Beta-galactosidase A"/>
    <property type="match status" value="1"/>
</dbReference>
<dbReference type="InterPro" id="IPR001944">
    <property type="entry name" value="Glycoside_Hdrlase_35"/>
</dbReference>
<dbReference type="SUPFAM" id="SSF51011">
    <property type="entry name" value="Glycosyl hydrolase domain"/>
    <property type="match status" value="1"/>
</dbReference>
<name>W9CD32_SCLBF</name>
<evidence type="ECO:0000313" key="17">
    <source>
        <dbReference type="EMBL" id="ESZ92729.1"/>
    </source>
</evidence>
<dbReference type="SUPFAM" id="SSF49785">
    <property type="entry name" value="Galactose-binding domain-like"/>
    <property type="match status" value="2"/>
</dbReference>
<keyword evidence="8" id="KW-1015">Disulfide bond</keyword>
<keyword evidence="12" id="KW-0624">Polysaccharide degradation</keyword>
<dbReference type="AlphaFoldDB" id="W9CD32"/>
<evidence type="ECO:0000256" key="9">
    <source>
        <dbReference type="ARBA" id="ARBA00023180"/>
    </source>
</evidence>
<dbReference type="FunFam" id="2.60.390.10:FF:000001">
    <property type="entry name" value="Beta-galactosidase A"/>
    <property type="match status" value="1"/>
</dbReference>